<accession>A0A243QA01</accession>
<evidence type="ECO:0000256" key="1">
    <source>
        <dbReference type="ARBA" id="ARBA00004162"/>
    </source>
</evidence>
<dbReference type="EMBL" id="NGFO01000012">
    <property type="protein sequence ID" value="OUC78591.1"/>
    <property type="molecule type" value="Genomic_DNA"/>
</dbReference>
<keyword evidence="10" id="KW-1185">Reference proteome</keyword>
<dbReference type="OrthoDB" id="3208990at2"/>
<sequence>MIVMDTKEFQQQIQGMWSTRPYRPDDRTIAGVCTGIAARYRVDPTLVKVAFVVAAFFGGSGLILYLAAWIAFPGAGRARADALRVDTARAGHTSHGSMHGLGNPQVILLVVLAIVIVTSVGPNRTWGSGGLVGAILMLGGWFLLYLRTPTPPVGTSIDTAAVTDIVVPPPAAGQFERWVPRGMSSDPADDGSATAPGPQTAGGQLTGTSGPTTGDPTTEHAAAPTPGVELTKSPSRLVADAPRTSGNGGPLADAPRTSGNGGPLADAPRTSGNGGPLADAPRTSGNGGPLADAPRTSGNGGAIEVADLDASPPAWDPLGAARFAWDLPEPASPAEPPARRRRRSPLTLVIIGLAIIAGAIGAALHQIGADWFTVPHILSICLAVVGAGLLVAAVVRRRTGEHSTGLVPIAIVLGAAVVVTTVISGVSGLSGPLPAGGAGEREWKPLTENDIQAEYSLGVGEMTLDLREVDLSADRTVRLENGVGTIRVHVPDTMNVRANCQTGIGDYTCPTGLDGGRDGTDGPVLQIDARTGMGEVQVLR</sequence>
<reference evidence="9 10" key="1">
    <citation type="submission" date="2017-05" db="EMBL/GenBank/DDBJ databases">
        <title>Biotechnological potential of actinobacteria isolated from South African environments.</title>
        <authorList>
            <person name="Le Roes-Hill M."/>
            <person name="Prins A."/>
            <person name="Durrell K.A."/>
        </authorList>
    </citation>
    <scope>NUCLEOTIDE SEQUENCE [LARGE SCALE GENOMIC DNA]</scope>
    <source>
        <strain evidence="9">BS2</strain>
    </source>
</reference>
<feature type="domain" description="Phage shock protein PspC N-terminal" evidence="8">
    <location>
        <begin position="20"/>
        <end position="73"/>
    </location>
</feature>
<evidence type="ECO:0000256" key="6">
    <source>
        <dbReference type="SAM" id="MobiDB-lite"/>
    </source>
</evidence>
<evidence type="ECO:0000256" key="2">
    <source>
        <dbReference type="ARBA" id="ARBA00022475"/>
    </source>
</evidence>
<evidence type="ECO:0000256" key="3">
    <source>
        <dbReference type="ARBA" id="ARBA00022692"/>
    </source>
</evidence>
<dbReference type="InterPro" id="IPR052027">
    <property type="entry name" value="PspC"/>
</dbReference>
<dbReference type="Pfam" id="PF04024">
    <property type="entry name" value="PspC"/>
    <property type="match status" value="1"/>
</dbReference>
<dbReference type="PANTHER" id="PTHR33885:SF3">
    <property type="entry name" value="PHAGE SHOCK PROTEIN C"/>
    <property type="match status" value="1"/>
</dbReference>
<evidence type="ECO:0000259" key="8">
    <source>
        <dbReference type="Pfam" id="PF04024"/>
    </source>
</evidence>
<protein>
    <recommendedName>
        <fullName evidence="8">Phage shock protein PspC N-terminal domain-containing protein</fullName>
    </recommendedName>
</protein>
<gene>
    <name evidence="9" type="ORF">CA982_12220</name>
</gene>
<feature type="transmembrane region" description="Helical" evidence="7">
    <location>
        <begin position="406"/>
        <end position="426"/>
    </location>
</feature>
<dbReference type="GO" id="GO:0005886">
    <property type="term" value="C:plasma membrane"/>
    <property type="evidence" value="ECO:0007669"/>
    <property type="project" value="UniProtKB-SubCell"/>
</dbReference>
<evidence type="ECO:0000256" key="4">
    <source>
        <dbReference type="ARBA" id="ARBA00022989"/>
    </source>
</evidence>
<evidence type="ECO:0000313" key="10">
    <source>
        <dbReference type="Proteomes" id="UP000194632"/>
    </source>
</evidence>
<dbReference type="Proteomes" id="UP000194632">
    <property type="component" value="Unassembled WGS sequence"/>
</dbReference>
<organism evidence="9 10">
    <name type="scientific">Gordonia lacunae</name>
    <dbReference type="NCBI Taxonomy" id="417102"/>
    <lineage>
        <taxon>Bacteria</taxon>
        <taxon>Bacillati</taxon>
        <taxon>Actinomycetota</taxon>
        <taxon>Actinomycetes</taxon>
        <taxon>Mycobacteriales</taxon>
        <taxon>Gordoniaceae</taxon>
        <taxon>Gordonia</taxon>
    </lineage>
</organism>
<evidence type="ECO:0000313" key="9">
    <source>
        <dbReference type="EMBL" id="OUC78591.1"/>
    </source>
</evidence>
<dbReference type="AlphaFoldDB" id="A0A243QA01"/>
<evidence type="ECO:0000256" key="5">
    <source>
        <dbReference type="ARBA" id="ARBA00023136"/>
    </source>
</evidence>
<proteinExistence type="predicted"/>
<dbReference type="STRING" id="417102.CA982_12220"/>
<feature type="compositionally biased region" description="Low complexity" evidence="6">
    <location>
        <begin position="206"/>
        <end position="216"/>
    </location>
</feature>
<keyword evidence="5 7" id="KW-0472">Membrane</keyword>
<feature type="transmembrane region" description="Helical" evidence="7">
    <location>
        <begin position="373"/>
        <end position="394"/>
    </location>
</feature>
<feature type="transmembrane region" description="Helical" evidence="7">
    <location>
        <begin position="126"/>
        <end position="146"/>
    </location>
</feature>
<dbReference type="PANTHER" id="PTHR33885">
    <property type="entry name" value="PHAGE SHOCK PROTEIN C"/>
    <property type="match status" value="1"/>
</dbReference>
<feature type="transmembrane region" description="Helical" evidence="7">
    <location>
        <begin position="346"/>
        <end position="367"/>
    </location>
</feature>
<dbReference type="RefSeq" id="WP_086535651.1">
    <property type="nucleotide sequence ID" value="NZ_NGFO01000012.1"/>
</dbReference>
<comment type="caution">
    <text evidence="9">The sequence shown here is derived from an EMBL/GenBank/DDBJ whole genome shotgun (WGS) entry which is preliminary data.</text>
</comment>
<keyword evidence="2" id="KW-1003">Cell membrane</keyword>
<keyword evidence="4 7" id="KW-1133">Transmembrane helix</keyword>
<name>A0A243QA01_9ACTN</name>
<comment type="subcellular location">
    <subcellularLocation>
        <location evidence="1">Cell membrane</location>
        <topology evidence="1">Single-pass membrane protein</topology>
    </subcellularLocation>
</comment>
<feature type="transmembrane region" description="Helical" evidence="7">
    <location>
        <begin position="101"/>
        <end position="120"/>
    </location>
</feature>
<dbReference type="InterPro" id="IPR007168">
    <property type="entry name" value="Phageshock_PspC_N"/>
</dbReference>
<evidence type="ECO:0000256" key="7">
    <source>
        <dbReference type="SAM" id="Phobius"/>
    </source>
</evidence>
<keyword evidence="3 7" id="KW-0812">Transmembrane</keyword>
<feature type="transmembrane region" description="Helical" evidence="7">
    <location>
        <begin position="49"/>
        <end position="72"/>
    </location>
</feature>
<feature type="region of interest" description="Disordered" evidence="6">
    <location>
        <begin position="176"/>
        <end position="309"/>
    </location>
</feature>